<protein>
    <submittedName>
        <fullName evidence="1">Uncharacterized protein</fullName>
    </submittedName>
</protein>
<evidence type="ECO:0000313" key="2">
    <source>
        <dbReference type="Proteomes" id="UP001146120"/>
    </source>
</evidence>
<keyword evidence="2" id="KW-1185">Reference proteome</keyword>
<sequence>MNGIAQFVLAGGLIVAMANLIGGPLADWNARREGEAVCGRMRVGVWCT</sequence>
<reference evidence="1" key="2">
    <citation type="journal article" date="2023" name="Microbiol Resour">
        <title>Decontamination and Annotation of the Draft Genome Sequence of the Oomycete Lagenidium giganteum ARSEF 373.</title>
        <authorList>
            <person name="Morgan W.R."/>
            <person name="Tartar A."/>
        </authorList>
    </citation>
    <scope>NUCLEOTIDE SEQUENCE</scope>
    <source>
        <strain evidence="1">ARSEF 373</strain>
    </source>
</reference>
<gene>
    <name evidence="1" type="ORF">N0F65_001271</name>
</gene>
<comment type="caution">
    <text evidence="1">The sequence shown here is derived from an EMBL/GenBank/DDBJ whole genome shotgun (WGS) entry which is preliminary data.</text>
</comment>
<dbReference type="AlphaFoldDB" id="A0AAV2YPZ4"/>
<reference evidence="1" key="1">
    <citation type="submission" date="2022-11" db="EMBL/GenBank/DDBJ databases">
        <authorList>
            <person name="Morgan W.R."/>
            <person name="Tartar A."/>
        </authorList>
    </citation>
    <scope>NUCLEOTIDE SEQUENCE</scope>
    <source>
        <strain evidence="1">ARSEF 373</strain>
    </source>
</reference>
<organism evidence="1 2">
    <name type="scientific">Lagenidium giganteum</name>
    <dbReference type="NCBI Taxonomy" id="4803"/>
    <lineage>
        <taxon>Eukaryota</taxon>
        <taxon>Sar</taxon>
        <taxon>Stramenopiles</taxon>
        <taxon>Oomycota</taxon>
        <taxon>Peronosporomycetes</taxon>
        <taxon>Pythiales</taxon>
        <taxon>Pythiaceae</taxon>
    </lineage>
</organism>
<evidence type="ECO:0000313" key="1">
    <source>
        <dbReference type="EMBL" id="DAZ97087.1"/>
    </source>
</evidence>
<proteinExistence type="predicted"/>
<name>A0AAV2YPZ4_9STRA</name>
<accession>A0AAV2YPZ4</accession>
<dbReference type="Proteomes" id="UP001146120">
    <property type="component" value="Unassembled WGS sequence"/>
</dbReference>
<dbReference type="EMBL" id="DAKRPA010000147">
    <property type="protein sequence ID" value="DAZ97087.1"/>
    <property type="molecule type" value="Genomic_DNA"/>
</dbReference>